<dbReference type="EMBL" id="FTRV01000017">
    <property type="protein sequence ID" value="SPM32199.1"/>
    <property type="molecule type" value="Genomic_DNA"/>
</dbReference>
<organism evidence="2 3">
    <name type="scientific">Mycobacterium terramassiliense</name>
    <dbReference type="NCBI Taxonomy" id="1841859"/>
    <lineage>
        <taxon>Bacteria</taxon>
        <taxon>Bacillati</taxon>
        <taxon>Actinomycetota</taxon>
        <taxon>Actinomycetes</taxon>
        <taxon>Mycobacteriales</taxon>
        <taxon>Mycobacteriaceae</taxon>
        <taxon>Mycobacterium</taxon>
    </lineage>
</organism>
<dbReference type="Proteomes" id="UP000241595">
    <property type="component" value="Unassembled WGS sequence"/>
</dbReference>
<dbReference type="Gene3D" id="1.10.287.850">
    <property type="entry name" value="HP0062-like domain"/>
    <property type="match status" value="1"/>
</dbReference>
<dbReference type="Pfam" id="PF00934">
    <property type="entry name" value="PE"/>
    <property type="match status" value="1"/>
</dbReference>
<accession>A0A2U3NKZ0</accession>
<sequence length="175" mass="16690">MSSPFFIDPAVVQWVTENLDSIGTNLASASAAAAGPTTGVAGAAADEVSTAVASLFSEYGDEYQALLAKAAAFHDQFTQNLATGGAAYVGTEAANAAQMMEAAIRAPGAAINGTFAAATGRPLIGNGANGTSGVQGTAGGAGGWLLGNGGSGGNSTGAGNACSVSAVPAVPVDPP</sequence>
<protein>
    <submittedName>
        <fullName evidence="2">PE family protein</fullName>
    </submittedName>
</protein>
<dbReference type="InterPro" id="IPR000084">
    <property type="entry name" value="PE-PGRS_N"/>
</dbReference>
<dbReference type="AlphaFoldDB" id="A0A2U3NKZ0"/>
<proteinExistence type="predicted"/>
<gene>
    <name evidence="2" type="ORF">MTAB308_5726</name>
</gene>
<keyword evidence="3" id="KW-1185">Reference proteome</keyword>
<evidence type="ECO:0000313" key="2">
    <source>
        <dbReference type="EMBL" id="SPM32199.1"/>
    </source>
</evidence>
<evidence type="ECO:0000313" key="3">
    <source>
        <dbReference type="Proteomes" id="UP000241595"/>
    </source>
</evidence>
<dbReference type="InterPro" id="IPR038332">
    <property type="entry name" value="PPE_sf"/>
</dbReference>
<dbReference type="Pfam" id="PF21526">
    <property type="entry name" value="PGRS"/>
    <property type="match status" value="1"/>
</dbReference>
<evidence type="ECO:0000259" key="1">
    <source>
        <dbReference type="Pfam" id="PF00934"/>
    </source>
</evidence>
<dbReference type="SUPFAM" id="SSF140459">
    <property type="entry name" value="PE/PPE dimer-like"/>
    <property type="match status" value="1"/>
</dbReference>
<name>A0A2U3NKZ0_9MYCO</name>
<feature type="domain" description="PE" evidence="1">
    <location>
        <begin position="7"/>
        <end position="95"/>
    </location>
</feature>
<dbReference type="InterPro" id="IPR048996">
    <property type="entry name" value="PGRS_rpt"/>
</dbReference>
<reference evidence="2 3" key="1">
    <citation type="submission" date="2017-01" db="EMBL/GenBank/DDBJ databases">
        <authorList>
            <consortium name="Urmite Genomes"/>
        </authorList>
    </citation>
    <scope>NUCLEOTIDE SEQUENCE [LARGE SCALE GENOMIC DNA]</scope>
    <source>
        <strain evidence="2 3">AB308</strain>
    </source>
</reference>
<dbReference type="OrthoDB" id="4736652at2"/>